<keyword evidence="2" id="KW-0808">Transferase</keyword>
<dbReference type="InterPro" id="IPR029063">
    <property type="entry name" value="SAM-dependent_MTases_sf"/>
</dbReference>
<reference evidence="2" key="1">
    <citation type="journal article" date="2014" name="Genome Biol. Evol.">
        <title>Pangenome evidence for extensive interdomain horizontal transfer affecting lineage core and shell genes in uncultured planktonic thaumarchaeota and euryarchaeota.</title>
        <authorList>
            <person name="Deschamps P."/>
            <person name="Zivanovic Y."/>
            <person name="Moreira D."/>
            <person name="Rodriguez-Valera F."/>
            <person name="Lopez-Garcia P."/>
        </authorList>
    </citation>
    <scope>NUCLEOTIDE SEQUENCE</scope>
</reference>
<dbReference type="Pfam" id="PF08241">
    <property type="entry name" value="Methyltransf_11"/>
    <property type="match status" value="1"/>
</dbReference>
<keyword evidence="2" id="KW-0830">Ubiquinone</keyword>
<organism evidence="2">
    <name type="scientific">uncultured marine group II/III euryarchaeote KM3_170_G02</name>
    <dbReference type="NCBI Taxonomy" id="1457927"/>
    <lineage>
        <taxon>Archaea</taxon>
        <taxon>Methanobacteriati</taxon>
        <taxon>Methanobacteriota</taxon>
        <taxon>environmental samples</taxon>
    </lineage>
</organism>
<name>A0A075GPT0_9EURY</name>
<keyword evidence="2" id="KW-0489">Methyltransferase</keyword>
<dbReference type="GO" id="GO:0008757">
    <property type="term" value="F:S-adenosylmethionine-dependent methyltransferase activity"/>
    <property type="evidence" value="ECO:0007669"/>
    <property type="project" value="InterPro"/>
</dbReference>
<accession>A0A075GPT0</accession>
<dbReference type="Gene3D" id="3.40.50.150">
    <property type="entry name" value="Vaccinia Virus protein VP39"/>
    <property type="match status" value="1"/>
</dbReference>
<dbReference type="PANTHER" id="PTHR43591:SF110">
    <property type="entry name" value="RHODANESE DOMAIN-CONTAINING PROTEIN"/>
    <property type="match status" value="1"/>
</dbReference>
<dbReference type="AlphaFoldDB" id="A0A075GPT0"/>
<protein>
    <submittedName>
        <fullName evidence="2">Methylase involved in ubiquinone/menaquinone biosynthesis</fullName>
    </submittedName>
</protein>
<sequence>MNRKNEDRVQWVYSSKNNSELSERYDEWAKDYDKDLSEFFGWIAPNTASSYLAKYVNPDSTVLDAGAGTGLVGLALAERGFRNLTAMDLSEGMLQEAREKNVYKKLDQMILGDPLRYKTDSFDAVISVGVMTLGHAGPNSFNELLRITKPEGYIVFTIRTDVYLKNGFKEKQEEMESQKLWEVVDVSDEFHPLPIGEPEVLHQVWVYRVLN</sequence>
<dbReference type="GO" id="GO:0032259">
    <property type="term" value="P:methylation"/>
    <property type="evidence" value="ECO:0007669"/>
    <property type="project" value="UniProtKB-KW"/>
</dbReference>
<dbReference type="CDD" id="cd02440">
    <property type="entry name" value="AdoMet_MTases"/>
    <property type="match status" value="1"/>
</dbReference>
<feature type="domain" description="Methyltransferase type 11" evidence="1">
    <location>
        <begin position="63"/>
        <end position="156"/>
    </location>
</feature>
<dbReference type="PANTHER" id="PTHR43591">
    <property type="entry name" value="METHYLTRANSFERASE"/>
    <property type="match status" value="1"/>
</dbReference>
<evidence type="ECO:0000313" key="2">
    <source>
        <dbReference type="EMBL" id="AIF04092.1"/>
    </source>
</evidence>
<dbReference type="SUPFAM" id="SSF53335">
    <property type="entry name" value="S-adenosyl-L-methionine-dependent methyltransferases"/>
    <property type="match status" value="1"/>
</dbReference>
<dbReference type="EMBL" id="KF900699">
    <property type="protein sequence ID" value="AIF04092.1"/>
    <property type="molecule type" value="Genomic_DNA"/>
</dbReference>
<dbReference type="InterPro" id="IPR013216">
    <property type="entry name" value="Methyltransf_11"/>
</dbReference>
<proteinExistence type="predicted"/>
<evidence type="ECO:0000259" key="1">
    <source>
        <dbReference type="Pfam" id="PF08241"/>
    </source>
</evidence>